<evidence type="ECO:0000259" key="7">
    <source>
        <dbReference type="Pfam" id="PF14322"/>
    </source>
</evidence>
<dbReference type="EMBL" id="LKTS01000023">
    <property type="protein sequence ID" value="PKD18401.1"/>
    <property type="molecule type" value="Genomic_DNA"/>
</dbReference>
<keyword evidence="4" id="KW-0472">Membrane</keyword>
<feature type="domain" description="RagB/SusD" evidence="6">
    <location>
        <begin position="314"/>
        <end position="464"/>
    </location>
</feature>
<dbReference type="InterPro" id="IPR012944">
    <property type="entry name" value="SusD_RagB_dom"/>
</dbReference>
<comment type="caution">
    <text evidence="8">The sequence shown here is derived from an EMBL/GenBank/DDBJ whole genome shotgun (WGS) entry which is preliminary data.</text>
</comment>
<keyword evidence="5" id="KW-0998">Cell outer membrane</keyword>
<evidence type="ECO:0000256" key="4">
    <source>
        <dbReference type="ARBA" id="ARBA00023136"/>
    </source>
</evidence>
<dbReference type="RefSeq" id="WP_079712034.1">
    <property type="nucleotide sequence ID" value="NZ_FUZC01000002.1"/>
</dbReference>
<evidence type="ECO:0000259" key="6">
    <source>
        <dbReference type="Pfam" id="PF07980"/>
    </source>
</evidence>
<dbReference type="Pfam" id="PF14322">
    <property type="entry name" value="SusD-like_3"/>
    <property type="match status" value="1"/>
</dbReference>
<dbReference type="AlphaFoldDB" id="A0A2N0TUK5"/>
<dbReference type="OrthoDB" id="621570at2"/>
<reference evidence="8 9" key="1">
    <citation type="submission" date="2015-10" db="EMBL/GenBank/DDBJ databases">
        <title>Draft genome sequence of Salegentibacter salinarum KCTC 12975.</title>
        <authorList>
            <person name="Lin W."/>
            <person name="Zheng Q."/>
        </authorList>
    </citation>
    <scope>NUCLEOTIDE SEQUENCE [LARGE SCALE GENOMIC DNA]</scope>
    <source>
        <strain evidence="8 9">KCTC 12975</strain>
    </source>
</reference>
<dbReference type="GO" id="GO:0009279">
    <property type="term" value="C:cell outer membrane"/>
    <property type="evidence" value="ECO:0007669"/>
    <property type="project" value="UniProtKB-SubCell"/>
</dbReference>
<comment type="subcellular location">
    <subcellularLocation>
        <location evidence="1">Cell outer membrane</location>
    </subcellularLocation>
</comment>
<proteinExistence type="inferred from homology"/>
<sequence>MLRNTYFKQLFILLVILINTSCEDYLEVDTPKHKIVSATVFEEDETAISTMTGIYNELLNADFSGGWNYSVSVLGGLSSDVLEPVNPNSVSYAEFNQNEISPDSEFNFYLWSSTFNIIYMTNALLEGLSQSEGVSEEISKQLEGEARFIRAFTYFYLVNLYGDVPLILSTDYEQNSLIAREGQEQIYELIIDDLQASIELLENTTSETRTRADKFVVTAMLARVYLYLGNWEQAEFLSSQVIAESSKYELLENLDEIFLPESKEAIWQISPVGRGNILTSTNEGLAYVGSSFSSFKISDEFVNSFNSEDKRLTSWIGFYTNATRSFHFPYKYKDGSSISNITEYSMVLRLAEQFLIRAEARAQTGYFSGAINDLDKIRTRSNLESISGSDLEINQENLISLILEERKRELFSEWGHRWLDLKRTNRASSVLGHLSDSWEDTDILYPIPEMDRMKNPNLTQNDGY</sequence>
<keyword evidence="9" id="KW-1185">Reference proteome</keyword>
<evidence type="ECO:0000256" key="3">
    <source>
        <dbReference type="ARBA" id="ARBA00022729"/>
    </source>
</evidence>
<dbReference type="InterPro" id="IPR033985">
    <property type="entry name" value="SusD-like_N"/>
</dbReference>
<dbReference type="SUPFAM" id="SSF48452">
    <property type="entry name" value="TPR-like"/>
    <property type="match status" value="1"/>
</dbReference>
<dbReference type="CDD" id="cd08977">
    <property type="entry name" value="SusD"/>
    <property type="match status" value="1"/>
</dbReference>
<evidence type="ECO:0000313" key="8">
    <source>
        <dbReference type="EMBL" id="PKD18401.1"/>
    </source>
</evidence>
<evidence type="ECO:0000313" key="9">
    <source>
        <dbReference type="Proteomes" id="UP000232673"/>
    </source>
</evidence>
<dbReference type="Pfam" id="PF07980">
    <property type="entry name" value="SusD_RagB"/>
    <property type="match status" value="1"/>
</dbReference>
<dbReference type="InterPro" id="IPR011990">
    <property type="entry name" value="TPR-like_helical_dom_sf"/>
</dbReference>
<dbReference type="STRING" id="447422.SAMN05660903_00907"/>
<accession>A0A2N0TUK5</accession>
<dbReference type="Gene3D" id="1.25.40.390">
    <property type="match status" value="1"/>
</dbReference>
<organism evidence="8 9">
    <name type="scientific">Salegentibacter salinarum</name>
    <dbReference type="NCBI Taxonomy" id="447422"/>
    <lineage>
        <taxon>Bacteria</taxon>
        <taxon>Pseudomonadati</taxon>
        <taxon>Bacteroidota</taxon>
        <taxon>Flavobacteriia</taxon>
        <taxon>Flavobacteriales</taxon>
        <taxon>Flavobacteriaceae</taxon>
        <taxon>Salegentibacter</taxon>
    </lineage>
</organism>
<comment type="similarity">
    <text evidence="2">Belongs to the SusD family.</text>
</comment>
<name>A0A2N0TUK5_9FLAO</name>
<protein>
    <submittedName>
        <fullName evidence="8">Carbohydrate-binding protein SusD</fullName>
    </submittedName>
</protein>
<evidence type="ECO:0000256" key="5">
    <source>
        <dbReference type="ARBA" id="ARBA00023237"/>
    </source>
</evidence>
<evidence type="ECO:0000256" key="2">
    <source>
        <dbReference type="ARBA" id="ARBA00006275"/>
    </source>
</evidence>
<dbReference type="Proteomes" id="UP000232673">
    <property type="component" value="Unassembled WGS sequence"/>
</dbReference>
<feature type="domain" description="SusD-like N-terminal" evidence="7">
    <location>
        <begin position="88"/>
        <end position="226"/>
    </location>
</feature>
<gene>
    <name evidence="8" type="ORF">APR41_04420</name>
</gene>
<keyword evidence="3" id="KW-0732">Signal</keyword>
<evidence type="ECO:0000256" key="1">
    <source>
        <dbReference type="ARBA" id="ARBA00004442"/>
    </source>
</evidence>